<feature type="chain" id="PRO_5015321573" evidence="2">
    <location>
        <begin position="25"/>
        <end position="130"/>
    </location>
</feature>
<name>A0A2R5FUS5_NOSCO</name>
<dbReference type="Proteomes" id="UP000245124">
    <property type="component" value="Unassembled WGS sequence"/>
</dbReference>
<evidence type="ECO:0000256" key="1">
    <source>
        <dbReference type="SAM" id="MobiDB-lite"/>
    </source>
</evidence>
<keyword evidence="2" id="KW-0732">Signal</keyword>
<feature type="signal peptide" evidence="2">
    <location>
        <begin position="1"/>
        <end position="24"/>
    </location>
</feature>
<comment type="caution">
    <text evidence="3">The sequence shown here is derived from an EMBL/GenBank/DDBJ whole genome shotgun (WGS) entry which is preliminary data.</text>
</comment>
<protein>
    <submittedName>
        <fullName evidence="3">Uncharacterized protein</fullName>
    </submittedName>
</protein>
<proteinExistence type="predicted"/>
<accession>A0A2R5FUS5</accession>
<dbReference type="RefSeq" id="WP_146195819.1">
    <property type="nucleotide sequence ID" value="NZ_BDUD01000001.1"/>
</dbReference>
<reference evidence="3 4" key="1">
    <citation type="submission" date="2017-06" db="EMBL/GenBank/DDBJ databases">
        <title>Genome sequencing of cyanobaciteial culture collection at National Institute for Environmental Studies (NIES).</title>
        <authorList>
            <person name="Hirose Y."/>
            <person name="Shimura Y."/>
            <person name="Fujisawa T."/>
            <person name="Nakamura Y."/>
            <person name="Kawachi M."/>
        </authorList>
    </citation>
    <scope>NUCLEOTIDE SEQUENCE [LARGE SCALE GENOMIC DNA]</scope>
    <source>
        <strain evidence="3 4">NIES-4072</strain>
    </source>
</reference>
<feature type="compositionally biased region" description="Polar residues" evidence="1">
    <location>
        <begin position="36"/>
        <end position="47"/>
    </location>
</feature>
<dbReference type="EMBL" id="BDUD01000001">
    <property type="protein sequence ID" value="GBG19434.1"/>
    <property type="molecule type" value="Genomic_DNA"/>
</dbReference>
<sequence>MKYTLFPAITTVAFSVSSLLPVCAASVFIPPDNGHPDSQNGTGTRVYQTDGCDGEPTTGGRGKGRRFCPSISLLPITPSILETDSCDAPGSRGKGRRECPSVRFKELHCHSLKINATVEADTVIVIDIRG</sequence>
<feature type="region of interest" description="Disordered" evidence="1">
    <location>
        <begin position="33"/>
        <end position="64"/>
    </location>
</feature>
<keyword evidence="4" id="KW-1185">Reference proteome</keyword>
<evidence type="ECO:0000256" key="2">
    <source>
        <dbReference type="SAM" id="SignalP"/>
    </source>
</evidence>
<evidence type="ECO:0000313" key="3">
    <source>
        <dbReference type="EMBL" id="GBG19434.1"/>
    </source>
</evidence>
<dbReference type="AlphaFoldDB" id="A0A2R5FUS5"/>
<organism evidence="3 4">
    <name type="scientific">Nostoc commune NIES-4072</name>
    <dbReference type="NCBI Taxonomy" id="2005467"/>
    <lineage>
        <taxon>Bacteria</taxon>
        <taxon>Bacillati</taxon>
        <taxon>Cyanobacteriota</taxon>
        <taxon>Cyanophyceae</taxon>
        <taxon>Nostocales</taxon>
        <taxon>Nostocaceae</taxon>
        <taxon>Nostoc</taxon>
    </lineage>
</organism>
<evidence type="ECO:0000313" key="4">
    <source>
        <dbReference type="Proteomes" id="UP000245124"/>
    </source>
</evidence>
<gene>
    <name evidence="3" type="ORF">NIES4072_31020</name>
</gene>